<keyword evidence="2" id="KW-1185">Reference proteome</keyword>
<dbReference type="EMBL" id="AAYH02000003">
    <property type="protein sequence ID" value="EDO56332.1"/>
    <property type="molecule type" value="Genomic_DNA"/>
</dbReference>
<evidence type="ECO:0000313" key="1">
    <source>
        <dbReference type="EMBL" id="EDO56332.1"/>
    </source>
</evidence>
<organism evidence="1 2">
    <name type="scientific">Bacteroides uniformis (strain ATCC 8492 / DSM 6597 / CCUG 4942 / CIP 103695 / JCM 5828 / KCTC 5204 / NCTC 13054 / VPI 0061)</name>
    <dbReference type="NCBI Taxonomy" id="411479"/>
    <lineage>
        <taxon>Bacteria</taxon>
        <taxon>Pseudomonadati</taxon>
        <taxon>Bacteroidota</taxon>
        <taxon>Bacteroidia</taxon>
        <taxon>Bacteroidales</taxon>
        <taxon>Bacteroidaceae</taxon>
        <taxon>Bacteroides</taxon>
    </lineage>
</organism>
<name>A0ABC9NHX7_BACUC</name>
<dbReference type="Proteomes" id="UP000004110">
    <property type="component" value="Unassembled WGS sequence"/>
</dbReference>
<protein>
    <submittedName>
        <fullName evidence="1">Uncharacterized protein</fullName>
    </submittedName>
</protein>
<sequence>MSTVNPPLAGINFPFLLRNSIRVSTSILLAEQVKKRCCSPKFLDNGFSQ</sequence>
<comment type="caution">
    <text evidence="1">The sequence shown here is derived from an EMBL/GenBank/DDBJ whole genome shotgun (WGS) entry which is preliminary data.</text>
</comment>
<proteinExistence type="predicted"/>
<reference evidence="1" key="2">
    <citation type="submission" date="2013-11" db="EMBL/GenBank/DDBJ databases">
        <title>Draft genome sequence of Bacteroides uniformis (ATCC 8492).</title>
        <authorList>
            <person name="Sudarsanam P."/>
            <person name="Ley R."/>
            <person name="Guruge J."/>
            <person name="Turnbaugh P.J."/>
            <person name="Mahowald M."/>
            <person name="Liep D."/>
            <person name="Gordon J."/>
        </authorList>
    </citation>
    <scope>NUCLEOTIDE SEQUENCE</scope>
    <source>
        <strain evidence="1">ATCC 8492</strain>
    </source>
</reference>
<dbReference type="AlphaFoldDB" id="A0ABC9NHX7"/>
<accession>A0ABC9NHX7</accession>
<reference evidence="1" key="1">
    <citation type="submission" date="2007-06" db="EMBL/GenBank/DDBJ databases">
        <authorList>
            <person name="Fulton L."/>
            <person name="Clifton S."/>
            <person name="Fulton B."/>
            <person name="Xu J."/>
            <person name="Minx P."/>
            <person name="Pepin K.H."/>
            <person name="Johnson M."/>
            <person name="Thiruvilangam P."/>
            <person name="Bhonagiri V."/>
            <person name="Nash W.E."/>
            <person name="Mardis E.R."/>
            <person name="Wilson R.K."/>
        </authorList>
    </citation>
    <scope>NUCLEOTIDE SEQUENCE [LARGE SCALE GENOMIC DNA]</scope>
    <source>
        <strain evidence="1">ATCC 8492</strain>
    </source>
</reference>
<evidence type="ECO:0000313" key="2">
    <source>
        <dbReference type="Proteomes" id="UP000004110"/>
    </source>
</evidence>
<gene>
    <name evidence="1" type="ORF">BACUNI_00003</name>
</gene>